<feature type="domain" description="ABM" evidence="2">
    <location>
        <begin position="2"/>
        <end position="69"/>
    </location>
</feature>
<proteinExistence type="predicted"/>
<sequence>MLVVTRYRVPREEAVTFRDQARSALQALAGQPGWKGGQLGRATDDPSLWVLSSQWRDVGSYRRALSSYDVKLHAIPLLSRAIDEPTAFELVSTLDADGGVVDVGDSRAADADEVGLGSAAAPVVPTDLDAGAGPEPAGGDDGRDAGDGR</sequence>
<keyword evidence="4" id="KW-1185">Reference proteome</keyword>
<dbReference type="EMBL" id="QMIG01000023">
    <property type="protein sequence ID" value="RAW11011.1"/>
    <property type="molecule type" value="Genomic_DNA"/>
</dbReference>
<gene>
    <name evidence="3" type="ORF">DPM12_17795</name>
</gene>
<dbReference type="SUPFAM" id="SSF54909">
    <property type="entry name" value="Dimeric alpha+beta barrel"/>
    <property type="match status" value="1"/>
</dbReference>
<dbReference type="Proteomes" id="UP000250462">
    <property type="component" value="Unassembled WGS sequence"/>
</dbReference>
<feature type="region of interest" description="Disordered" evidence="1">
    <location>
        <begin position="115"/>
        <end position="149"/>
    </location>
</feature>
<name>A0A329QGE0_9ACTN</name>
<dbReference type="InterPro" id="IPR011008">
    <property type="entry name" value="Dimeric_a/b-barrel"/>
</dbReference>
<dbReference type="GO" id="GO:0004497">
    <property type="term" value="F:monooxygenase activity"/>
    <property type="evidence" value="ECO:0007669"/>
    <property type="project" value="UniProtKB-KW"/>
</dbReference>
<evidence type="ECO:0000313" key="3">
    <source>
        <dbReference type="EMBL" id="RAW11011.1"/>
    </source>
</evidence>
<dbReference type="Gene3D" id="3.30.70.100">
    <property type="match status" value="1"/>
</dbReference>
<evidence type="ECO:0000259" key="2">
    <source>
        <dbReference type="Pfam" id="PF03992"/>
    </source>
</evidence>
<protein>
    <submittedName>
        <fullName evidence="3">Antibiotic biosynthesis monooxygenase</fullName>
    </submittedName>
</protein>
<evidence type="ECO:0000313" key="4">
    <source>
        <dbReference type="Proteomes" id="UP000250462"/>
    </source>
</evidence>
<dbReference type="Pfam" id="PF03992">
    <property type="entry name" value="ABM"/>
    <property type="match status" value="1"/>
</dbReference>
<comment type="caution">
    <text evidence="3">The sequence shown here is derived from an EMBL/GenBank/DDBJ whole genome shotgun (WGS) entry which is preliminary data.</text>
</comment>
<keyword evidence="3" id="KW-0560">Oxidoreductase</keyword>
<accession>A0A329QGE0</accession>
<dbReference type="OrthoDB" id="5193042at2"/>
<dbReference type="InterPro" id="IPR007138">
    <property type="entry name" value="ABM_dom"/>
</dbReference>
<reference evidence="3 4" key="1">
    <citation type="submission" date="2018-06" db="EMBL/GenBank/DDBJ databases">
        <title>Phytoactinopolyspora halophila sp. nov., a novel halophilic actinomycete isolated from a saline soil in China.</title>
        <authorList>
            <person name="Tang S.-K."/>
        </authorList>
    </citation>
    <scope>NUCLEOTIDE SEQUENCE [LARGE SCALE GENOMIC DNA]</scope>
    <source>
        <strain evidence="3 4">YIM 96934</strain>
    </source>
</reference>
<feature type="compositionally biased region" description="Basic and acidic residues" evidence="1">
    <location>
        <begin position="140"/>
        <end position="149"/>
    </location>
</feature>
<dbReference type="AlphaFoldDB" id="A0A329QGE0"/>
<evidence type="ECO:0000256" key="1">
    <source>
        <dbReference type="SAM" id="MobiDB-lite"/>
    </source>
</evidence>
<organism evidence="3 4">
    <name type="scientific">Phytoactinopolyspora halophila</name>
    <dbReference type="NCBI Taxonomy" id="1981511"/>
    <lineage>
        <taxon>Bacteria</taxon>
        <taxon>Bacillati</taxon>
        <taxon>Actinomycetota</taxon>
        <taxon>Actinomycetes</taxon>
        <taxon>Jiangellales</taxon>
        <taxon>Jiangellaceae</taxon>
        <taxon>Phytoactinopolyspora</taxon>
    </lineage>
</organism>
<keyword evidence="3" id="KW-0503">Monooxygenase</keyword>